<evidence type="ECO:0000256" key="2">
    <source>
        <dbReference type="ARBA" id="ARBA00023002"/>
    </source>
</evidence>
<dbReference type="GO" id="GO:0003955">
    <property type="term" value="F:NAD(P)H dehydrogenase (quinone) activity"/>
    <property type="evidence" value="ECO:0007669"/>
    <property type="project" value="TreeGrafter"/>
</dbReference>
<reference evidence="4 5" key="1">
    <citation type="journal article" date="2011" name="J. Bacteriol.">
        <title>Complete genome sequence of the type strain Cupriavidus necator N-1.</title>
        <authorList>
            <person name="Poehlein A."/>
            <person name="Kusian B."/>
            <person name="Friedrich B."/>
            <person name="Daniel R."/>
            <person name="Bowien B."/>
        </authorList>
    </citation>
    <scope>NUCLEOTIDE SEQUENCE [LARGE SCALE GENOMIC DNA]</scope>
    <source>
        <strain evidence="5">ATCC 43291 / DSM 13513 / CCUG 52238 / LMG 8453 / N-1</strain>
    </source>
</reference>
<proteinExistence type="inferred from homology"/>
<dbReference type="Proteomes" id="UP000006798">
    <property type="component" value="Chromosome 2"/>
</dbReference>
<gene>
    <name evidence="4" type="ordered locus">CNE_2c22750</name>
</gene>
<dbReference type="PANTHER" id="PTHR10204:SF34">
    <property type="entry name" value="NAD(P)H DEHYDROGENASE [QUINONE] 1 ISOFORM 1"/>
    <property type="match status" value="1"/>
</dbReference>
<feature type="domain" description="Flavodoxin-like fold" evidence="3">
    <location>
        <begin position="1"/>
        <end position="216"/>
    </location>
</feature>
<organism evidence="4 5">
    <name type="scientific">Cupriavidus necator (strain ATCC 43291 / DSM 13513 / CCUG 52238 / LMG 8453 / N-1)</name>
    <name type="common">Ralstonia eutropha</name>
    <dbReference type="NCBI Taxonomy" id="1042878"/>
    <lineage>
        <taxon>Bacteria</taxon>
        <taxon>Pseudomonadati</taxon>
        <taxon>Pseudomonadota</taxon>
        <taxon>Betaproteobacteria</taxon>
        <taxon>Burkholderiales</taxon>
        <taxon>Burkholderiaceae</taxon>
        <taxon>Cupriavidus</taxon>
    </lineage>
</organism>
<evidence type="ECO:0000256" key="1">
    <source>
        <dbReference type="ARBA" id="ARBA00006252"/>
    </source>
</evidence>
<dbReference type="RefSeq" id="WP_013953897.1">
    <property type="nucleotide sequence ID" value="NC_015723.1"/>
</dbReference>
<evidence type="ECO:0000313" key="4">
    <source>
        <dbReference type="EMBL" id="AEI81223.1"/>
    </source>
</evidence>
<dbReference type="SUPFAM" id="SSF52218">
    <property type="entry name" value="Flavoproteins"/>
    <property type="match status" value="1"/>
</dbReference>
<dbReference type="InterPro" id="IPR029039">
    <property type="entry name" value="Flavoprotein-like_sf"/>
</dbReference>
<name>F8GTH7_CUPNN</name>
<evidence type="ECO:0000259" key="3">
    <source>
        <dbReference type="Pfam" id="PF02525"/>
    </source>
</evidence>
<protein>
    <submittedName>
        <fullName evidence="4">NAD(P)H dehydrogenase</fullName>
    </submittedName>
</protein>
<dbReference type="PANTHER" id="PTHR10204">
    <property type="entry name" value="NAD P H OXIDOREDUCTASE-RELATED"/>
    <property type="match status" value="1"/>
</dbReference>
<sequence>MNVLLVYAHPEPRSLNGAIRDFAVQRLRDAGHQVQVSDLYAMQWKAQIDGADTKAQPGDAPFHPSLDSKHAFENGLQSDDIAHEQEKLRWADTVILQFPLWWFSMPAILKGWVERVYAYGFAYGVGEHSDERWGDRYGEGSLAGKRAMLVVTTGGWESHYSARGINGPIDDILFPIHHGILYYPGFDVLPPYLVYRTSKVDEARFAEIREELGQRLDTLRTTPPIPFRRQNAGDYRIPQLTLREEVAPGTVGFAAHVE</sequence>
<dbReference type="KEGG" id="cnc:CNE_2c22750"/>
<comment type="similarity">
    <text evidence="1">Belongs to the NAD(P)H dehydrogenase (quinone) family.</text>
</comment>
<keyword evidence="2" id="KW-0560">Oxidoreductase</keyword>
<dbReference type="AlphaFoldDB" id="F8GTH7"/>
<dbReference type="EMBL" id="CP002878">
    <property type="protein sequence ID" value="AEI81223.1"/>
    <property type="molecule type" value="Genomic_DNA"/>
</dbReference>
<dbReference type="Gene3D" id="3.40.50.360">
    <property type="match status" value="1"/>
</dbReference>
<evidence type="ECO:0000313" key="5">
    <source>
        <dbReference type="Proteomes" id="UP000006798"/>
    </source>
</evidence>
<dbReference type="Pfam" id="PF02525">
    <property type="entry name" value="Flavodoxin_2"/>
    <property type="match status" value="1"/>
</dbReference>
<accession>F8GTH7</accession>
<dbReference type="HOGENOM" id="CLU_058643_2_1_4"/>
<dbReference type="InterPro" id="IPR003680">
    <property type="entry name" value="Flavodoxin_fold"/>
</dbReference>
<dbReference type="InterPro" id="IPR051545">
    <property type="entry name" value="NAD(P)H_dehydrogenase_qn"/>
</dbReference>
<dbReference type="GO" id="GO:0005829">
    <property type="term" value="C:cytosol"/>
    <property type="evidence" value="ECO:0007669"/>
    <property type="project" value="TreeGrafter"/>
</dbReference>
<dbReference type="GeneID" id="34305277"/>